<evidence type="ECO:0000256" key="1">
    <source>
        <dbReference type="SAM" id="Phobius"/>
    </source>
</evidence>
<feature type="transmembrane region" description="Helical" evidence="1">
    <location>
        <begin position="12"/>
        <end position="33"/>
    </location>
</feature>
<gene>
    <name evidence="2" type="ORF">A2172_00595</name>
</gene>
<dbReference type="InterPro" id="IPR011467">
    <property type="entry name" value="DUF1573"/>
</dbReference>
<dbReference type="Gene3D" id="2.60.40.10">
    <property type="entry name" value="Immunoglobulins"/>
    <property type="match status" value="1"/>
</dbReference>
<organism evidence="2 3">
    <name type="scientific">Candidatus Woykebacteria bacterium RBG_13_40_15</name>
    <dbReference type="NCBI Taxonomy" id="1802593"/>
    <lineage>
        <taxon>Bacteria</taxon>
        <taxon>Candidatus Woykeibacteriota</taxon>
    </lineage>
</organism>
<comment type="caution">
    <text evidence="2">The sequence shown here is derived from an EMBL/GenBank/DDBJ whole genome shotgun (WGS) entry which is preliminary data.</text>
</comment>
<keyword evidence="1" id="KW-0472">Membrane</keyword>
<dbReference type="PANTHER" id="PTHR37833:SF1">
    <property type="entry name" value="SIGNAL PEPTIDE PROTEIN"/>
    <property type="match status" value="1"/>
</dbReference>
<dbReference type="Proteomes" id="UP000176631">
    <property type="component" value="Unassembled WGS sequence"/>
</dbReference>
<evidence type="ECO:0000313" key="3">
    <source>
        <dbReference type="Proteomes" id="UP000176631"/>
    </source>
</evidence>
<name>A0A1G1W9I3_9BACT</name>
<accession>A0A1G1W9I3</accession>
<reference evidence="2 3" key="1">
    <citation type="journal article" date="2016" name="Nat. Commun.">
        <title>Thousands of microbial genomes shed light on interconnected biogeochemical processes in an aquifer system.</title>
        <authorList>
            <person name="Anantharaman K."/>
            <person name="Brown C.T."/>
            <person name="Hug L.A."/>
            <person name="Sharon I."/>
            <person name="Castelle C.J."/>
            <person name="Probst A.J."/>
            <person name="Thomas B.C."/>
            <person name="Singh A."/>
            <person name="Wilkins M.J."/>
            <person name="Karaoz U."/>
            <person name="Brodie E.L."/>
            <person name="Williams K.H."/>
            <person name="Hubbard S.S."/>
            <person name="Banfield J.F."/>
        </authorList>
    </citation>
    <scope>NUCLEOTIDE SEQUENCE [LARGE SCALE GENOMIC DNA]</scope>
</reference>
<sequence length="172" mass="19145">MKNLFSKGKIDPVILGIIGFFVLLLLGSLIFLFSSAKENKTVTYSKSDAERPKLQIEKTNIDLGRIKVADKKISVIKLKNVGSKPLQITNVFTSCDCTSAQLVINGQESPVFSMHENPTWVGELQPNAEATLKAIYEPYKMPVHGAVERTIYFKTNDPDKTDVQIQMKANVN</sequence>
<keyword evidence="1" id="KW-0812">Transmembrane</keyword>
<dbReference type="InterPro" id="IPR013783">
    <property type="entry name" value="Ig-like_fold"/>
</dbReference>
<dbReference type="PANTHER" id="PTHR37833">
    <property type="entry name" value="LIPOPROTEIN-RELATED"/>
    <property type="match status" value="1"/>
</dbReference>
<dbReference type="STRING" id="1802593.A2172_00595"/>
<protein>
    <recommendedName>
        <fullName evidence="4">DUF1573 domain-containing protein</fullName>
    </recommendedName>
</protein>
<dbReference type="Pfam" id="PF07610">
    <property type="entry name" value="DUF1573"/>
    <property type="match status" value="1"/>
</dbReference>
<keyword evidence="1" id="KW-1133">Transmembrane helix</keyword>
<dbReference type="AlphaFoldDB" id="A0A1G1W9I3"/>
<evidence type="ECO:0008006" key="4">
    <source>
        <dbReference type="Google" id="ProtNLM"/>
    </source>
</evidence>
<evidence type="ECO:0000313" key="2">
    <source>
        <dbReference type="EMBL" id="OGY24348.1"/>
    </source>
</evidence>
<dbReference type="EMBL" id="MHCP01000014">
    <property type="protein sequence ID" value="OGY24348.1"/>
    <property type="molecule type" value="Genomic_DNA"/>
</dbReference>
<proteinExistence type="predicted"/>